<dbReference type="InterPro" id="IPR023362">
    <property type="entry name" value="PH-BEACH_dom"/>
</dbReference>
<protein>
    <recommendedName>
        <fullName evidence="1">BEACH-type PH domain-containing protein</fullName>
    </recommendedName>
</protein>
<feature type="domain" description="BEACH-type PH" evidence="1">
    <location>
        <begin position="43"/>
        <end position="149"/>
    </location>
</feature>
<gene>
    <name evidence="2" type="ORF">V1264_001393</name>
</gene>
<evidence type="ECO:0000313" key="2">
    <source>
        <dbReference type="EMBL" id="KAK7115549.1"/>
    </source>
</evidence>
<dbReference type="GO" id="GO:0017171">
    <property type="term" value="F:serine hydrolase activity"/>
    <property type="evidence" value="ECO:0007669"/>
    <property type="project" value="TreeGrafter"/>
</dbReference>
<dbReference type="InterPro" id="IPR008547">
    <property type="entry name" value="DUF829_TMEM53"/>
</dbReference>
<proteinExistence type="predicted"/>
<dbReference type="EMBL" id="JBAMIC010000001">
    <property type="protein sequence ID" value="KAK7115549.1"/>
    <property type="molecule type" value="Genomic_DNA"/>
</dbReference>
<evidence type="ECO:0000313" key="3">
    <source>
        <dbReference type="Proteomes" id="UP001374579"/>
    </source>
</evidence>
<dbReference type="Pfam" id="PF05705">
    <property type="entry name" value="DUF829"/>
    <property type="match status" value="1"/>
</dbReference>
<dbReference type="Proteomes" id="UP001374579">
    <property type="component" value="Unassembled WGS sequence"/>
</dbReference>
<comment type="caution">
    <text evidence="2">The sequence shown here is derived from an EMBL/GenBank/DDBJ whole genome shotgun (WGS) entry which is preliminary data.</text>
</comment>
<dbReference type="AlphaFoldDB" id="A0AAN9GP41"/>
<accession>A0AAN9GP41</accession>
<evidence type="ECO:0000259" key="1">
    <source>
        <dbReference type="PROSITE" id="PS51783"/>
    </source>
</evidence>
<name>A0AAN9GP41_9CAEN</name>
<dbReference type="SUPFAM" id="SSF53474">
    <property type="entry name" value="alpha/beta-Hydrolases"/>
    <property type="match status" value="1"/>
</dbReference>
<sequence length="327" mass="37321">MFVSAQKIPRSAFSLFGQITCHIKVSRCFSKTHPKATKKKKIEPEESVDLDDSKDTVFPGNISSGKIIPVSSHLVLHKADEICSTFAPANKPLVLLFLWLYAKPAHVAKYRALYHDIGLDVLTVRGKLSHFLWPPESFKLSDELFSFVKGGRPADEKILIHAFSLGAYNYTINMKESEVKPEESGHFRDRVIGQIFDSIVIGTYESMSKGIAETLPNNSAFRRVVLQTLSVYYNITRSTTKETYDELVRHFRENPIDVPTLMFYSENDPMCDAFAMETMLSEWKLQRPGFDVARVSWPESIHTAHLREHNQEYVAAWTELMTKLQLL</sequence>
<dbReference type="PROSITE" id="PS51783">
    <property type="entry name" value="PH_BEACH"/>
    <property type="match status" value="1"/>
</dbReference>
<dbReference type="PANTHER" id="PTHR20908:SF4">
    <property type="entry name" value="SI:DKEY-5I3.5"/>
    <property type="match status" value="1"/>
</dbReference>
<dbReference type="InterPro" id="IPR029058">
    <property type="entry name" value="AB_hydrolase_fold"/>
</dbReference>
<dbReference type="PANTHER" id="PTHR20908">
    <property type="entry name" value="LD15586P"/>
    <property type="match status" value="1"/>
</dbReference>
<reference evidence="2 3" key="1">
    <citation type="submission" date="2024-02" db="EMBL/GenBank/DDBJ databases">
        <title>Chromosome-scale genome assembly of the rough periwinkle Littorina saxatilis.</title>
        <authorList>
            <person name="De Jode A."/>
            <person name="Faria R."/>
            <person name="Formenti G."/>
            <person name="Sims Y."/>
            <person name="Smith T.P."/>
            <person name="Tracey A."/>
            <person name="Wood J.M.D."/>
            <person name="Zagrodzka Z.B."/>
            <person name="Johannesson K."/>
            <person name="Butlin R.K."/>
            <person name="Leder E.H."/>
        </authorList>
    </citation>
    <scope>NUCLEOTIDE SEQUENCE [LARGE SCALE GENOMIC DNA]</scope>
    <source>
        <strain evidence="2">Snail1</strain>
        <tissue evidence="2">Muscle</tissue>
    </source>
</reference>
<keyword evidence="3" id="KW-1185">Reference proteome</keyword>
<organism evidence="2 3">
    <name type="scientific">Littorina saxatilis</name>
    <dbReference type="NCBI Taxonomy" id="31220"/>
    <lineage>
        <taxon>Eukaryota</taxon>
        <taxon>Metazoa</taxon>
        <taxon>Spiralia</taxon>
        <taxon>Lophotrochozoa</taxon>
        <taxon>Mollusca</taxon>
        <taxon>Gastropoda</taxon>
        <taxon>Caenogastropoda</taxon>
        <taxon>Littorinimorpha</taxon>
        <taxon>Littorinoidea</taxon>
        <taxon>Littorinidae</taxon>
        <taxon>Littorina</taxon>
    </lineage>
</organism>